<gene>
    <name evidence="1" type="ORF">PHYSODRAFT_471325</name>
</gene>
<dbReference type="EMBL" id="JH159151">
    <property type="protein sequence ID" value="EGZ28043.1"/>
    <property type="molecule type" value="Genomic_DNA"/>
</dbReference>
<name>G4YFZ5_PHYSP</name>
<organism evidence="1 2">
    <name type="scientific">Phytophthora sojae (strain P6497)</name>
    <name type="common">Soybean stem and root rot agent</name>
    <name type="synonym">Phytophthora megasperma f. sp. glycines</name>
    <dbReference type="NCBI Taxonomy" id="1094619"/>
    <lineage>
        <taxon>Eukaryota</taxon>
        <taxon>Sar</taxon>
        <taxon>Stramenopiles</taxon>
        <taxon>Oomycota</taxon>
        <taxon>Peronosporomycetes</taxon>
        <taxon>Peronosporales</taxon>
        <taxon>Peronosporaceae</taxon>
        <taxon>Phytophthora</taxon>
    </lineage>
</organism>
<dbReference type="Proteomes" id="UP000002640">
    <property type="component" value="Unassembled WGS sequence"/>
</dbReference>
<dbReference type="RefSeq" id="XP_009515318.1">
    <property type="nucleotide sequence ID" value="XM_009517023.1"/>
</dbReference>
<dbReference type="GeneID" id="20654077"/>
<accession>G4YFZ5</accession>
<protein>
    <recommendedName>
        <fullName evidence="3">MULE transposase domain-containing protein</fullName>
    </recommendedName>
</protein>
<evidence type="ECO:0000313" key="2">
    <source>
        <dbReference type="Proteomes" id="UP000002640"/>
    </source>
</evidence>
<dbReference type="InParanoid" id="G4YFZ5"/>
<evidence type="ECO:0000313" key="1">
    <source>
        <dbReference type="EMBL" id="EGZ28043.1"/>
    </source>
</evidence>
<dbReference type="AlphaFoldDB" id="G4YFZ5"/>
<dbReference type="SMR" id="G4YFZ5"/>
<keyword evidence="2" id="KW-1185">Reference proteome</keyword>
<proteinExistence type="predicted"/>
<evidence type="ECO:0008006" key="3">
    <source>
        <dbReference type="Google" id="ProtNLM"/>
    </source>
</evidence>
<dbReference type="OMA" id="IRNIQTY"/>
<sequence length="327" mass="37533">MFVRTETAFAYTKLFSVCKQRCQECFGVTLDLQFGSLDHSTSNANTFQTVWSEIKLLDCWPHLDRNARKKKALLAECDRYNNIIKPQLDYLSQSRSKQQFEALSALITQNWDEFGEGEYAAWLDTEYLTEPWHPWFYTASDVPGIIPNQNPIESHHHSIKTTTVNQLRASTGHVLASTLPKILVECAMEIGSESIQHFAAGPVSAEVLEAGVLLCNDDNHFPTHKCRAIRNIQTYYFNQRYYIVRDDNVHGLKVNASRTKTYESSLSGSLKDDEIVENVQLRYLSLHKVTVLDRLPYEHDWNSPLWSLEEINTISSEHFGCYELGTE</sequence>
<dbReference type="KEGG" id="psoj:PHYSODRAFT_471325"/>
<reference evidence="1 2" key="1">
    <citation type="journal article" date="2006" name="Science">
        <title>Phytophthora genome sequences uncover evolutionary origins and mechanisms of pathogenesis.</title>
        <authorList>
            <person name="Tyler B.M."/>
            <person name="Tripathy S."/>
            <person name="Zhang X."/>
            <person name="Dehal P."/>
            <person name="Jiang R.H."/>
            <person name="Aerts A."/>
            <person name="Arredondo F.D."/>
            <person name="Baxter L."/>
            <person name="Bensasson D."/>
            <person name="Beynon J.L."/>
            <person name="Chapman J."/>
            <person name="Damasceno C.M."/>
            <person name="Dorrance A.E."/>
            <person name="Dou D."/>
            <person name="Dickerman A.W."/>
            <person name="Dubchak I.L."/>
            <person name="Garbelotto M."/>
            <person name="Gijzen M."/>
            <person name="Gordon S.G."/>
            <person name="Govers F."/>
            <person name="Grunwald N.J."/>
            <person name="Huang W."/>
            <person name="Ivors K.L."/>
            <person name="Jones R.W."/>
            <person name="Kamoun S."/>
            <person name="Krampis K."/>
            <person name="Lamour K.H."/>
            <person name="Lee M.K."/>
            <person name="McDonald W.H."/>
            <person name="Medina M."/>
            <person name="Meijer H.J."/>
            <person name="Nordberg E.K."/>
            <person name="Maclean D.J."/>
            <person name="Ospina-Giraldo M.D."/>
            <person name="Morris P.F."/>
            <person name="Phuntumart V."/>
            <person name="Putnam N.H."/>
            <person name="Rash S."/>
            <person name="Rose J.K."/>
            <person name="Sakihama Y."/>
            <person name="Salamov A.A."/>
            <person name="Savidor A."/>
            <person name="Scheuring C.F."/>
            <person name="Smith B.M."/>
            <person name="Sobral B.W."/>
            <person name="Terry A."/>
            <person name="Torto-Alalibo T.A."/>
            <person name="Win J."/>
            <person name="Xu Z."/>
            <person name="Zhang H."/>
            <person name="Grigoriev I.V."/>
            <person name="Rokhsar D.S."/>
            <person name="Boore J.L."/>
        </authorList>
    </citation>
    <scope>NUCLEOTIDE SEQUENCE [LARGE SCALE GENOMIC DNA]</scope>
    <source>
        <strain evidence="1 2">P6497</strain>
    </source>
</reference>